<dbReference type="AlphaFoldDB" id="A0A1T4RCU0"/>
<keyword evidence="1" id="KW-0732">Signal</keyword>
<organism evidence="2 3">
    <name type="scientific">Carboxydocella sporoproducens DSM 16521</name>
    <dbReference type="NCBI Taxonomy" id="1121270"/>
    <lineage>
        <taxon>Bacteria</taxon>
        <taxon>Bacillati</taxon>
        <taxon>Bacillota</taxon>
        <taxon>Clostridia</taxon>
        <taxon>Eubacteriales</taxon>
        <taxon>Clostridiales Family XVI. Incertae Sedis</taxon>
        <taxon>Carboxydocella</taxon>
    </lineage>
</organism>
<reference evidence="3" key="1">
    <citation type="submission" date="2017-02" db="EMBL/GenBank/DDBJ databases">
        <authorList>
            <person name="Varghese N."/>
            <person name="Submissions S."/>
        </authorList>
    </citation>
    <scope>NUCLEOTIDE SEQUENCE [LARGE SCALE GENOMIC DNA]</scope>
    <source>
        <strain evidence="3">DSM 16521</strain>
    </source>
</reference>
<protein>
    <submittedName>
        <fullName evidence="2">Uncharacterized protein</fullName>
    </submittedName>
</protein>
<dbReference type="SUPFAM" id="SSF48695">
    <property type="entry name" value="Multiheme cytochromes"/>
    <property type="match status" value="1"/>
</dbReference>
<dbReference type="EMBL" id="FUXM01000028">
    <property type="protein sequence ID" value="SKA13830.1"/>
    <property type="molecule type" value="Genomic_DNA"/>
</dbReference>
<dbReference type="RefSeq" id="WP_078666077.1">
    <property type="nucleotide sequence ID" value="NZ_FUXM01000028.1"/>
</dbReference>
<name>A0A1T4RCU0_9FIRM</name>
<dbReference type="InterPro" id="IPR036280">
    <property type="entry name" value="Multihaem_cyt_sf"/>
</dbReference>
<evidence type="ECO:0000313" key="2">
    <source>
        <dbReference type="EMBL" id="SKA13830.1"/>
    </source>
</evidence>
<dbReference type="OrthoDB" id="2082970at2"/>
<keyword evidence="3" id="KW-1185">Reference proteome</keyword>
<gene>
    <name evidence="2" type="ORF">SAMN02745885_02049</name>
</gene>
<evidence type="ECO:0000313" key="3">
    <source>
        <dbReference type="Proteomes" id="UP000189933"/>
    </source>
</evidence>
<accession>A0A1T4RCU0</accession>
<dbReference type="Proteomes" id="UP000189933">
    <property type="component" value="Unassembled WGS sequence"/>
</dbReference>
<feature type="signal peptide" evidence="1">
    <location>
        <begin position="1"/>
        <end position="28"/>
    </location>
</feature>
<evidence type="ECO:0000256" key="1">
    <source>
        <dbReference type="SAM" id="SignalP"/>
    </source>
</evidence>
<sequence>MKKYRHLISGLIVVAILAVLVVSFFANAKGNPHGEDWLAKHGETVMRNRNPEKNCLKCHSKKLGQTKENFCDRCHQERGVKVQWPQAQ</sequence>
<proteinExistence type="predicted"/>
<feature type="chain" id="PRO_5012391343" evidence="1">
    <location>
        <begin position="29"/>
        <end position="88"/>
    </location>
</feature>